<accession>A0A9X3YID0</accession>
<organism evidence="3 4">
    <name type="scientific">Tahibacter soli</name>
    <dbReference type="NCBI Taxonomy" id="2983605"/>
    <lineage>
        <taxon>Bacteria</taxon>
        <taxon>Pseudomonadati</taxon>
        <taxon>Pseudomonadota</taxon>
        <taxon>Gammaproteobacteria</taxon>
        <taxon>Lysobacterales</taxon>
        <taxon>Rhodanobacteraceae</taxon>
        <taxon>Tahibacter</taxon>
    </lineage>
</organism>
<dbReference type="Proteomes" id="UP001139971">
    <property type="component" value="Unassembled WGS sequence"/>
</dbReference>
<dbReference type="InterPro" id="IPR006015">
    <property type="entry name" value="Universal_stress_UspA"/>
</dbReference>
<dbReference type="SUPFAM" id="SSF52402">
    <property type="entry name" value="Adenine nucleotide alpha hydrolases-like"/>
    <property type="match status" value="1"/>
</dbReference>
<comment type="caution">
    <text evidence="3">The sequence shown here is derived from an EMBL/GenBank/DDBJ whole genome shotgun (WGS) entry which is preliminary data.</text>
</comment>
<feature type="domain" description="UspA" evidence="2">
    <location>
        <begin position="26"/>
        <end position="157"/>
    </location>
</feature>
<dbReference type="PANTHER" id="PTHR46268:SF15">
    <property type="entry name" value="UNIVERSAL STRESS PROTEIN HP_0031"/>
    <property type="match status" value="1"/>
</dbReference>
<dbReference type="InterPro" id="IPR014729">
    <property type="entry name" value="Rossmann-like_a/b/a_fold"/>
</dbReference>
<evidence type="ECO:0000256" key="1">
    <source>
        <dbReference type="ARBA" id="ARBA00008791"/>
    </source>
</evidence>
<proteinExistence type="inferred from homology"/>
<dbReference type="CDD" id="cd00293">
    <property type="entry name" value="USP-like"/>
    <property type="match status" value="1"/>
</dbReference>
<sequence length="158" mass="16899">MSQINTQQVRRCPNEPVIIGEAATPMYKHLLLPMDDSPASESAVRCGVRLARQMHAKVTALHIEPPQRASGGGTADVDRARDMLNYAARVAHAAGVECSMIRAAGDQPHEVIVSSALKLDCDLIVMASHRRGAVAALLFGSQTQQVLAHCDLPVLVVS</sequence>
<keyword evidence="4" id="KW-1185">Reference proteome</keyword>
<dbReference type="Gene3D" id="3.40.50.620">
    <property type="entry name" value="HUPs"/>
    <property type="match status" value="1"/>
</dbReference>
<dbReference type="Pfam" id="PF00582">
    <property type="entry name" value="Usp"/>
    <property type="match status" value="1"/>
</dbReference>
<dbReference type="PRINTS" id="PR01438">
    <property type="entry name" value="UNVRSLSTRESS"/>
</dbReference>
<dbReference type="InterPro" id="IPR006016">
    <property type="entry name" value="UspA"/>
</dbReference>
<gene>
    <name evidence="3" type="ORF">OD750_003855</name>
</gene>
<dbReference type="PANTHER" id="PTHR46268">
    <property type="entry name" value="STRESS RESPONSE PROTEIN NHAX"/>
    <property type="match status" value="1"/>
</dbReference>
<comment type="similarity">
    <text evidence="1">Belongs to the universal stress protein A family.</text>
</comment>
<evidence type="ECO:0000313" key="3">
    <source>
        <dbReference type="EMBL" id="MDC8011675.1"/>
    </source>
</evidence>
<dbReference type="AlphaFoldDB" id="A0A9X3YID0"/>
<dbReference type="RefSeq" id="WP_263542891.1">
    <property type="nucleotide sequence ID" value="NZ_JAOVZO020000003.1"/>
</dbReference>
<evidence type="ECO:0000313" key="4">
    <source>
        <dbReference type="Proteomes" id="UP001139971"/>
    </source>
</evidence>
<protein>
    <submittedName>
        <fullName evidence="3">Universal stress protein</fullName>
    </submittedName>
</protein>
<evidence type="ECO:0000259" key="2">
    <source>
        <dbReference type="Pfam" id="PF00582"/>
    </source>
</evidence>
<name>A0A9X3YID0_9GAMM</name>
<reference evidence="3" key="1">
    <citation type="submission" date="2023-02" db="EMBL/GenBank/DDBJ databases">
        <title>Tahibacter soli sp. nov. isolated from soil.</title>
        <authorList>
            <person name="Baek J.H."/>
            <person name="Lee J.K."/>
            <person name="Choi D.G."/>
            <person name="Jeon C.O."/>
        </authorList>
    </citation>
    <scope>NUCLEOTIDE SEQUENCE</scope>
    <source>
        <strain evidence="3">BL</strain>
    </source>
</reference>
<dbReference type="EMBL" id="JAOVZO020000003">
    <property type="protein sequence ID" value="MDC8011675.1"/>
    <property type="molecule type" value="Genomic_DNA"/>
</dbReference>